<reference evidence="2 3" key="1">
    <citation type="submission" date="2018-01" db="EMBL/GenBank/DDBJ databases">
        <title>Denitrification phenotypes of diverse strains of Pseudomonas stutzeri.</title>
        <authorList>
            <person name="Milligan D.A."/>
            <person name="Bergaust L."/>
            <person name="Bakken L.R."/>
            <person name="Frostegard A."/>
        </authorList>
    </citation>
    <scope>NUCLEOTIDE SEQUENCE [LARGE SCALE GENOMIC DNA]</scope>
    <source>
        <strain evidence="2 3">CCUG 44592</strain>
    </source>
</reference>
<evidence type="ECO:0000313" key="2">
    <source>
        <dbReference type="EMBL" id="PNF57507.1"/>
    </source>
</evidence>
<comment type="caution">
    <text evidence="2">The sequence shown here is derived from an EMBL/GenBank/DDBJ whole genome shotgun (WGS) entry which is preliminary data.</text>
</comment>
<gene>
    <name evidence="2" type="ORF">CXK99_21290</name>
</gene>
<dbReference type="Proteomes" id="UP000236003">
    <property type="component" value="Unassembled WGS sequence"/>
</dbReference>
<dbReference type="RefSeq" id="WP_102821693.1">
    <property type="nucleotide sequence ID" value="NZ_JAMOHR010000031.1"/>
</dbReference>
<proteinExistence type="predicted"/>
<evidence type="ECO:0000313" key="3">
    <source>
        <dbReference type="Proteomes" id="UP000236003"/>
    </source>
</evidence>
<sequence>MKLSGLFKEAYEKAGVPLPEVPKKKKTPVPARQDKKSAQSVVDQNKTRPEAARKKSKIKQPARPVEQQKSGALTITASGTHITRWTSAESAVLGASRKAISESKRSTEAHFASTKNAERAEYDYSITASAHACVTWSTLESDRPDLLMEWPVKGREIHLSENADEKFLCLGLDFGTSTLKAVISDNERQITYAVPFLNLPGVNGYLLPCRVYMGEQGYNLSGDGLAFRDLKLALLANPDSVDTQLPVVGFLALALRMIRGWLLSNHGETYAGPILWDLAMGLPVSNRCDEKIAGLYRLIGCAAWIVSAEVQLTPEVIRNGLLRAEALCSGAEADNDIEDIDVKAEPEIAAQIYGFVSSGAYDPNASNIYLMVDVGAGTLDASVFRVERKKGQRKDSLVIFKTTVEPHGVMNLHKKRMSWLQKALERDFPERTKLHKSVEAISSITDAVGAIPEDLDGYFSGLSVQFKSGGPDKSLYTHAKRQVAQNTYGKVESEKLLSKQHMSGMPMFLCGGGSRSAIYAKLKVDMLSAPGFSWFGVTPKPLQKPRGLVAPGLLRADYDRLSVAYGLSQLKLDKLIVDVPPLTDAPQRVDFSDRYIEK</sequence>
<dbReference type="AlphaFoldDB" id="A0A2N8R8V3"/>
<protein>
    <submittedName>
        <fullName evidence="2">Uncharacterized protein</fullName>
    </submittedName>
</protein>
<dbReference type="SUPFAM" id="SSF53067">
    <property type="entry name" value="Actin-like ATPase domain"/>
    <property type="match status" value="1"/>
</dbReference>
<accession>A0A2N8R8V3</accession>
<feature type="region of interest" description="Disordered" evidence="1">
    <location>
        <begin position="14"/>
        <end position="73"/>
    </location>
</feature>
<organism evidence="2 3">
    <name type="scientific">Stutzerimonas stutzeri</name>
    <name type="common">Pseudomonas stutzeri</name>
    <dbReference type="NCBI Taxonomy" id="316"/>
    <lineage>
        <taxon>Bacteria</taxon>
        <taxon>Pseudomonadati</taxon>
        <taxon>Pseudomonadota</taxon>
        <taxon>Gammaproteobacteria</taxon>
        <taxon>Pseudomonadales</taxon>
        <taxon>Pseudomonadaceae</taxon>
        <taxon>Stutzerimonas</taxon>
    </lineage>
</organism>
<dbReference type="InterPro" id="IPR043129">
    <property type="entry name" value="ATPase_NBD"/>
</dbReference>
<evidence type="ECO:0000256" key="1">
    <source>
        <dbReference type="SAM" id="MobiDB-lite"/>
    </source>
</evidence>
<name>A0A2N8R8V3_STUST</name>
<dbReference type="EMBL" id="POUM01000029">
    <property type="protein sequence ID" value="PNF57507.1"/>
    <property type="molecule type" value="Genomic_DNA"/>
</dbReference>